<evidence type="ECO:0000313" key="2">
    <source>
        <dbReference type="EMBL" id="MBE9069276.1"/>
    </source>
</evidence>
<evidence type="ECO:0000256" key="1">
    <source>
        <dbReference type="SAM" id="Phobius"/>
    </source>
</evidence>
<accession>A0A929F9B6</accession>
<organism evidence="2 3">
    <name type="scientific">Leptolyngbya cf. ectocarpi LEGE 11479</name>
    <dbReference type="NCBI Taxonomy" id="1828722"/>
    <lineage>
        <taxon>Bacteria</taxon>
        <taxon>Bacillati</taxon>
        <taxon>Cyanobacteriota</taxon>
        <taxon>Cyanophyceae</taxon>
        <taxon>Leptolyngbyales</taxon>
        <taxon>Leptolyngbyaceae</taxon>
        <taxon>Leptolyngbya group</taxon>
        <taxon>Leptolyngbya</taxon>
    </lineage>
</organism>
<keyword evidence="3" id="KW-1185">Reference proteome</keyword>
<name>A0A929F9B6_LEPEC</name>
<evidence type="ECO:0000313" key="3">
    <source>
        <dbReference type="Proteomes" id="UP000615026"/>
    </source>
</evidence>
<proteinExistence type="predicted"/>
<keyword evidence="1" id="KW-0472">Membrane</keyword>
<dbReference type="RefSeq" id="WP_193995188.1">
    <property type="nucleotide sequence ID" value="NZ_JADEXP010000255.1"/>
</dbReference>
<comment type="caution">
    <text evidence="2">The sequence shown here is derived from an EMBL/GenBank/DDBJ whole genome shotgun (WGS) entry which is preliminary data.</text>
</comment>
<feature type="transmembrane region" description="Helical" evidence="1">
    <location>
        <begin position="173"/>
        <end position="197"/>
    </location>
</feature>
<protein>
    <submittedName>
        <fullName evidence="2">Uncharacterized protein</fullName>
    </submittedName>
</protein>
<keyword evidence="1" id="KW-1133">Transmembrane helix</keyword>
<feature type="transmembrane region" description="Helical" evidence="1">
    <location>
        <begin position="135"/>
        <end position="158"/>
    </location>
</feature>
<reference evidence="2" key="1">
    <citation type="submission" date="2020-10" db="EMBL/GenBank/DDBJ databases">
        <authorList>
            <person name="Castelo-Branco R."/>
            <person name="Eusebio N."/>
            <person name="Adriana R."/>
            <person name="Vieira A."/>
            <person name="Brugerolle De Fraissinette N."/>
            <person name="Rezende De Castro R."/>
            <person name="Schneider M.P."/>
            <person name="Vasconcelos V."/>
            <person name="Leao P.N."/>
        </authorList>
    </citation>
    <scope>NUCLEOTIDE SEQUENCE</scope>
    <source>
        <strain evidence="2">LEGE 11479</strain>
    </source>
</reference>
<sequence length="302" mass="34915">MKRLGGPVNVKDIPQERLDKIVDLLCEDNRADAMLLYCQTATVELETAWAVIQDILIDLGEDSANLPKRAVDDDAYLEAQYYAKWCLTESRNSERISEGVIGKCTFKQLPQRYQDLFTIGPNRIKKLKFFPEKDIVCMVLITMPVLFMWSTVPFLGIFSDFPLMWAWNTWPRVLFMLMVLIVCIPPPIMGIYTVRMLQVMAEFLRKKKAGAHIYGLVIDGQNVVGRQLSVFEQKKNCLFLPRNRITNFATKGGSRVSTAKFFIQFINHQDQRQWLMLESGSSYSLKPYQLYQIFQREKVSQG</sequence>
<dbReference type="AlphaFoldDB" id="A0A929F9B6"/>
<gene>
    <name evidence="2" type="ORF">IQ260_21775</name>
</gene>
<dbReference type="EMBL" id="JADEXP010000255">
    <property type="protein sequence ID" value="MBE9069276.1"/>
    <property type="molecule type" value="Genomic_DNA"/>
</dbReference>
<keyword evidence="1" id="KW-0812">Transmembrane</keyword>
<dbReference type="Proteomes" id="UP000615026">
    <property type="component" value="Unassembled WGS sequence"/>
</dbReference>